<proteinExistence type="inferred from homology"/>
<keyword evidence="5" id="KW-0931">ER-Golgi transport</keyword>
<evidence type="ECO:0000256" key="3">
    <source>
        <dbReference type="ARBA" id="ARBA00022692"/>
    </source>
</evidence>
<evidence type="ECO:0000256" key="1">
    <source>
        <dbReference type="ARBA" id="ARBA00004479"/>
    </source>
</evidence>
<comment type="subcellular location">
    <subcellularLocation>
        <location evidence="1 8">Membrane</location>
        <topology evidence="1 8">Single-pass type I membrane protein</topology>
    </subcellularLocation>
</comment>
<dbReference type="PANTHER" id="PTHR22811">
    <property type="entry name" value="TRANSMEMBRANE EMP24 DOMAIN-CONTAINING PROTEIN"/>
    <property type="match status" value="1"/>
</dbReference>
<dbReference type="GO" id="GO:0006888">
    <property type="term" value="P:endoplasmic reticulum to Golgi vesicle-mediated transport"/>
    <property type="evidence" value="ECO:0007669"/>
    <property type="project" value="UniProtKB-ARBA"/>
</dbReference>
<keyword evidence="7 10" id="KW-0472">Membrane</keyword>
<protein>
    <submittedName>
        <fullName evidence="12">LAME_0G19548g1_1</fullName>
    </submittedName>
</protein>
<reference evidence="13" key="1">
    <citation type="submission" date="2016-03" db="EMBL/GenBank/DDBJ databases">
        <authorList>
            <person name="Devillers Hugo."/>
        </authorList>
    </citation>
    <scope>NUCLEOTIDE SEQUENCE [LARGE SCALE GENOMIC DNA]</scope>
</reference>
<dbReference type="Proteomes" id="UP000191144">
    <property type="component" value="Chromosome G"/>
</dbReference>
<evidence type="ECO:0000313" key="12">
    <source>
        <dbReference type="EMBL" id="SCV01946.1"/>
    </source>
</evidence>
<keyword evidence="9" id="KW-0175">Coiled coil</keyword>
<evidence type="ECO:0000259" key="11">
    <source>
        <dbReference type="PROSITE" id="PS50866"/>
    </source>
</evidence>
<keyword evidence="3 8" id="KW-0812">Transmembrane</keyword>
<dbReference type="PROSITE" id="PS50866">
    <property type="entry name" value="GOLD"/>
    <property type="match status" value="1"/>
</dbReference>
<dbReference type="Pfam" id="PF01105">
    <property type="entry name" value="EMP24_GP25L"/>
    <property type="match status" value="1"/>
</dbReference>
<evidence type="ECO:0000256" key="2">
    <source>
        <dbReference type="ARBA" id="ARBA00007104"/>
    </source>
</evidence>
<sequence length="231" mass="26239">MKCVARLICIISWYINCAFVASSPVTFELRTGQQECMYVEASSGTVISYYFAVQHSLGSKMELDYEIFGPDSDVEPMFKRQRELQGEWSFLAHKQGEYAFCFQAPEADLVVDVQIVVDLQKPGEAAERKTVPSSESFDPLQDNLDRSLELIERQLAVFEANMRRYKARTNRNGFTVLSFGSRARFLAVCGTTLTVVVLVAQTHCLKSRIKRLLRRRRGTWSDDGANVGERI</sequence>
<dbReference type="GO" id="GO:0005737">
    <property type="term" value="C:cytoplasm"/>
    <property type="evidence" value="ECO:0007669"/>
    <property type="project" value="GOC"/>
</dbReference>
<gene>
    <name evidence="12" type="ORF">LAME_0G19548G</name>
</gene>
<dbReference type="GO" id="GO:0016020">
    <property type="term" value="C:membrane"/>
    <property type="evidence" value="ECO:0007669"/>
    <property type="project" value="UniProtKB-SubCell"/>
</dbReference>
<keyword evidence="5" id="KW-0813">Transport</keyword>
<keyword evidence="13" id="KW-1185">Reference proteome</keyword>
<feature type="transmembrane region" description="Helical" evidence="10">
    <location>
        <begin position="185"/>
        <end position="205"/>
    </location>
</feature>
<evidence type="ECO:0000256" key="4">
    <source>
        <dbReference type="ARBA" id="ARBA00022729"/>
    </source>
</evidence>
<evidence type="ECO:0000313" key="13">
    <source>
        <dbReference type="Proteomes" id="UP000191144"/>
    </source>
</evidence>
<evidence type="ECO:0000256" key="7">
    <source>
        <dbReference type="ARBA" id="ARBA00023136"/>
    </source>
</evidence>
<dbReference type="OrthoDB" id="1929172at2759"/>
<accession>A0A1G4KCH1</accession>
<dbReference type="InterPro" id="IPR009038">
    <property type="entry name" value="GOLD_dom"/>
</dbReference>
<dbReference type="AlphaFoldDB" id="A0A1G4KCH1"/>
<name>A0A1G4KCH1_9SACH</name>
<keyword evidence="6 10" id="KW-1133">Transmembrane helix</keyword>
<evidence type="ECO:0000256" key="9">
    <source>
        <dbReference type="SAM" id="Coils"/>
    </source>
</evidence>
<dbReference type="EMBL" id="LT598484">
    <property type="protein sequence ID" value="SCV01946.1"/>
    <property type="molecule type" value="Genomic_DNA"/>
</dbReference>
<evidence type="ECO:0000256" key="6">
    <source>
        <dbReference type="ARBA" id="ARBA00022989"/>
    </source>
</evidence>
<evidence type="ECO:0000256" key="5">
    <source>
        <dbReference type="ARBA" id="ARBA00022892"/>
    </source>
</evidence>
<keyword evidence="4" id="KW-0732">Signal</keyword>
<dbReference type="SMART" id="SM01190">
    <property type="entry name" value="EMP24_GP25L"/>
    <property type="match status" value="1"/>
</dbReference>
<dbReference type="InterPro" id="IPR015720">
    <property type="entry name" value="Emp24-like"/>
</dbReference>
<evidence type="ECO:0000256" key="8">
    <source>
        <dbReference type="RuleBase" id="RU003827"/>
    </source>
</evidence>
<comment type="similarity">
    <text evidence="2 8">Belongs to the EMP24/GP25L family.</text>
</comment>
<feature type="coiled-coil region" evidence="9">
    <location>
        <begin position="141"/>
        <end position="168"/>
    </location>
</feature>
<evidence type="ECO:0000256" key="10">
    <source>
        <dbReference type="SAM" id="Phobius"/>
    </source>
</evidence>
<organism evidence="12 13">
    <name type="scientific">Lachancea meyersii CBS 8951</name>
    <dbReference type="NCBI Taxonomy" id="1266667"/>
    <lineage>
        <taxon>Eukaryota</taxon>
        <taxon>Fungi</taxon>
        <taxon>Dikarya</taxon>
        <taxon>Ascomycota</taxon>
        <taxon>Saccharomycotina</taxon>
        <taxon>Saccharomycetes</taxon>
        <taxon>Saccharomycetales</taxon>
        <taxon>Saccharomycetaceae</taxon>
        <taxon>Lachancea</taxon>
    </lineage>
</organism>
<feature type="domain" description="GOLD" evidence="11">
    <location>
        <begin position="34"/>
        <end position="162"/>
    </location>
</feature>